<evidence type="ECO:0000256" key="8">
    <source>
        <dbReference type="ARBA" id="ARBA00022741"/>
    </source>
</evidence>
<comment type="subcellular location">
    <subcellularLocation>
        <location evidence="4">Cell envelope</location>
    </subcellularLocation>
</comment>
<comment type="caution">
    <text evidence="14">The sequence shown here is derived from an EMBL/GenBank/DDBJ whole genome shotgun (WGS) entry which is preliminary data.</text>
</comment>
<dbReference type="CDD" id="cd07410">
    <property type="entry name" value="MPP_CpdB_N"/>
    <property type="match status" value="1"/>
</dbReference>
<reference evidence="14 15" key="1">
    <citation type="journal article" date="2011" name="Front. Microbiol.">
        <title>Genomic signatures of strain selection and enhancement in Bacillus atrophaeus var. globigii, a historical biowarfare simulant.</title>
        <authorList>
            <person name="Gibbons H.S."/>
            <person name="Broomall S.M."/>
            <person name="McNew L.A."/>
            <person name="Daligault H."/>
            <person name="Chapman C."/>
            <person name="Bruce D."/>
            <person name="Karavis M."/>
            <person name="Krepps M."/>
            <person name="McGregor P.A."/>
            <person name="Hong C."/>
            <person name="Park K.H."/>
            <person name="Akmal A."/>
            <person name="Feldman A."/>
            <person name="Lin J.S."/>
            <person name="Chang W.E."/>
            <person name="Higgs B.W."/>
            <person name="Demirev P."/>
            <person name="Lindquist J."/>
            <person name="Liem A."/>
            <person name="Fochler E."/>
            <person name="Read T.D."/>
            <person name="Tapia R."/>
            <person name="Johnson S."/>
            <person name="Bishop-Lilly K.A."/>
            <person name="Detter C."/>
            <person name="Han C."/>
            <person name="Sozhamannan S."/>
            <person name="Rosenzweig C.N."/>
            <person name="Skowronski E.W."/>
        </authorList>
    </citation>
    <scope>NUCLEOTIDE SEQUENCE [LARGE SCALE GENOMIC DNA]</scope>
    <source>
        <strain evidence="14 15">GYP-17</strain>
    </source>
</reference>
<feature type="chain" id="PRO_5018820734" evidence="11">
    <location>
        <begin position="22"/>
        <end position="666"/>
    </location>
</feature>
<evidence type="ECO:0000256" key="2">
    <source>
        <dbReference type="ARBA" id="ARBA00001730"/>
    </source>
</evidence>
<comment type="catalytic activity">
    <reaction evidence="1">
        <text>a ribonucleoside 3'-phosphate + H2O = a ribonucleoside + phosphate</text>
        <dbReference type="Rhea" id="RHEA:10144"/>
        <dbReference type="ChEBI" id="CHEBI:13197"/>
        <dbReference type="ChEBI" id="CHEBI:15377"/>
        <dbReference type="ChEBI" id="CHEBI:18254"/>
        <dbReference type="ChEBI" id="CHEBI:43474"/>
        <dbReference type="EC" id="3.1.3.6"/>
    </reaction>
</comment>
<dbReference type="PROSITE" id="PS51257">
    <property type="entry name" value="PROKAR_LIPOPROTEIN"/>
    <property type="match status" value="1"/>
</dbReference>
<keyword evidence="6" id="KW-0479">Metal-binding</keyword>
<dbReference type="InterPro" id="IPR006179">
    <property type="entry name" value="5_nucleotidase/apyrase"/>
</dbReference>
<proteinExistence type="inferred from homology"/>
<dbReference type="SUPFAM" id="SSF55816">
    <property type="entry name" value="5'-nucleotidase (syn. UDP-sugar hydrolase), C-terminal domain"/>
    <property type="match status" value="1"/>
</dbReference>
<dbReference type="RefSeq" id="WP_126776173.1">
    <property type="nucleotide sequence ID" value="NZ_PIPM01000002.1"/>
</dbReference>
<dbReference type="Gene3D" id="3.60.21.10">
    <property type="match status" value="1"/>
</dbReference>
<name>A0A432WPU3_9GAMM</name>
<dbReference type="PANTHER" id="PTHR11575:SF6">
    <property type="entry name" value="2',3'-CYCLIC-NUCLEOTIDE 2'-PHOSPHODIESTERASE_3'-NUCLEOTIDASE"/>
    <property type="match status" value="1"/>
</dbReference>
<keyword evidence="9 11" id="KW-0378">Hydrolase</keyword>
<dbReference type="Pfam" id="PF02872">
    <property type="entry name" value="5_nucleotid_C"/>
    <property type="match status" value="1"/>
</dbReference>
<dbReference type="InterPro" id="IPR004843">
    <property type="entry name" value="Calcineurin-like_PHP"/>
</dbReference>
<dbReference type="GO" id="GO:0030288">
    <property type="term" value="C:outer membrane-bounded periplasmic space"/>
    <property type="evidence" value="ECO:0007669"/>
    <property type="project" value="TreeGrafter"/>
</dbReference>
<evidence type="ECO:0000313" key="14">
    <source>
        <dbReference type="EMBL" id="RUO35795.1"/>
    </source>
</evidence>
<dbReference type="GO" id="GO:0008663">
    <property type="term" value="F:2',3'-cyclic-nucleotide 2'-phosphodiesterase activity"/>
    <property type="evidence" value="ECO:0007669"/>
    <property type="project" value="UniProtKB-EC"/>
</dbReference>
<comment type="similarity">
    <text evidence="5 11">Belongs to the 5'-nucleotidase family.</text>
</comment>
<evidence type="ECO:0000313" key="15">
    <source>
        <dbReference type="Proteomes" id="UP000288405"/>
    </source>
</evidence>
<dbReference type="GO" id="GO:0009166">
    <property type="term" value="P:nucleotide catabolic process"/>
    <property type="evidence" value="ECO:0007669"/>
    <property type="project" value="InterPro"/>
</dbReference>
<dbReference type="GO" id="GO:0008254">
    <property type="term" value="F:3'-nucleotidase activity"/>
    <property type="evidence" value="ECO:0007669"/>
    <property type="project" value="UniProtKB-EC"/>
</dbReference>
<sequence length="666" mass="73929">MMLYRSYGVTLALVGAFALSACNPSTVQVPEHQAAPHIDVRIMETTDLHAYMLGFDYFRQTPTTQYGLAHTAALIHEARAQNPNNILIDNGDLIQGSAMGDWAAEQGVAYLENAVHPIMKALNYLQFDAANLGNHEFNYGLDFMFATLAGAEFPYVSANVFYAESEETAGKYAGAWGEPLVPPYVILERDFVDQYGAQHRIHVGVIGFVPPQIMRWDAQHLTGKVRVRDMVSAAEHFIPQMRAEGADIVIAVPHSGLRTYPEYPKFAEQASYQLAGVEGIDAILFGHQHQLFPGSPSYDNLPDVDNERGFVRGVPAVSPGYWGDHLGIIDLRLEQTDDGWQIIDSQVLVRAIDHRKDPHLERLLQSEQEATLTMLNEPLGQLEHRVSSLFGRVMPESALQLINDAQTWYVKQLQAEGSIPADLPVLSAAAPFRNGSQGPHDYTLIEAGEFTLGNLVDLYVYPNTLQVVSMSGAQVREWLEMSANAFTQIDPERSEPQELLARFPSFNFDVISGITYRIDPTQPRRYTNGGELINPESHRVVDLKWQGEAIRPDQQFLIATNNYRAGGGGNFPGLDGSTLVYASDAEVRRVIADYARTQTSEADGRLRVVTVKNWELMIPSEVSLRFRGSPSTAAQQIVQNTDGLTTIGLDEQGYALYELRAPQHTK</sequence>
<dbReference type="PRINTS" id="PR01607">
    <property type="entry name" value="APYRASEFAMLY"/>
</dbReference>
<dbReference type="InterPro" id="IPR029052">
    <property type="entry name" value="Metallo-depent_PP-like"/>
</dbReference>
<feature type="domain" description="Calcineurin-like phosphoesterase" evidence="12">
    <location>
        <begin position="41"/>
        <end position="290"/>
    </location>
</feature>
<comment type="cofactor">
    <cofactor evidence="3">
        <name>a divalent metal cation</name>
        <dbReference type="ChEBI" id="CHEBI:60240"/>
    </cofactor>
</comment>
<dbReference type="PANTHER" id="PTHR11575">
    <property type="entry name" value="5'-NUCLEOTIDASE-RELATED"/>
    <property type="match status" value="1"/>
</dbReference>
<evidence type="ECO:0000256" key="9">
    <source>
        <dbReference type="ARBA" id="ARBA00022801"/>
    </source>
</evidence>
<dbReference type="PROSITE" id="PS00786">
    <property type="entry name" value="5_NUCLEOTIDASE_2"/>
    <property type="match status" value="1"/>
</dbReference>
<protein>
    <submittedName>
        <fullName evidence="14">Bifunctional 2',3'-cyclic-nucleotide 2'-phosphodiesterase/3'-nucleotidase</fullName>
    </submittedName>
</protein>
<dbReference type="OrthoDB" id="9803927at2"/>
<dbReference type="GO" id="GO:0000166">
    <property type="term" value="F:nucleotide binding"/>
    <property type="evidence" value="ECO:0007669"/>
    <property type="project" value="UniProtKB-KW"/>
</dbReference>
<evidence type="ECO:0000256" key="7">
    <source>
        <dbReference type="ARBA" id="ARBA00022729"/>
    </source>
</evidence>
<dbReference type="Proteomes" id="UP000288405">
    <property type="component" value="Unassembled WGS sequence"/>
</dbReference>
<keyword evidence="15" id="KW-1185">Reference proteome</keyword>
<accession>A0A432WPU3</accession>
<comment type="catalytic activity">
    <reaction evidence="2">
        <text>a nucleoside 2',3'-cyclic phosphate + H2O = a nucleoside 3'-phosphate + H(+)</text>
        <dbReference type="Rhea" id="RHEA:19621"/>
        <dbReference type="ChEBI" id="CHEBI:15377"/>
        <dbReference type="ChEBI" id="CHEBI:15378"/>
        <dbReference type="ChEBI" id="CHEBI:66949"/>
        <dbReference type="ChEBI" id="CHEBI:66954"/>
        <dbReference type="EC" id="3.1.4.16"/>
    </reaction>
</comment>
<keyword evidence="10" id="KW-0511">Multifunctional enzyme</keyword>
<evidence type="ECO:0000259" key="12">
    <source>
        <dbReference type="Pfam" id="PF00149"/>
    </source>
</evidence>
<feature type="domain" description="5'-Nucleotidase C-terminal" evidence="13">
    <location>
        <begin position="398"/>
        <end position="574"/>
    </location>
</feature>
<dbReference type="PROSITE" id="PS00785">
    <property type="entry name" value="5_NUCLEOTIDASE_1"/>
    <property type="match status" value="1"/>
</dbReference>
<dbReference type="SUPFAM" id="SSF56300">
    <property type="entry name" value="Metallo-dependent phosphatases"/>
    <property type="match status" value="1"/>
</dbReference>
<dbReference type="EMBL" id="PIPM01000002">
    <property type="protein sequence ID" value="RUO35795.1"/>
    <property type="molecule type" value="Genomic_DNA"/>
</dbReference>
<dbReference type="AlphaFoldDB" id="A0A432WPU3"/>
<evidence type="ECO:0000256" key="3">
    <source>
        <dbReference type="ARBA" id="ARBA00001968"/>
    </source>
</evidence>
<dbReference type="InterPro" id="IPR006146">
    <property type="entry name" value="5'-Nucleotdase_CS"/>
</dbReference>
<keyword evidence="7 11" id="KW-0732">Signal</keyword>
<organism evidence="14 15">
    <name type="scientific">Aliidiomarina sanyensis</name>
    <dbReference type="NCBI Taxonomy" id="1249555"/>
    <lineage>
        <taxon>Bacteria</taxon>
        <taxon>Pseudomonadati</taxon>
        <taxon>Pseudomonadota</taxon>
        <taxon>Gammaproteobacteria</taxon>
        <taxon>Alteromonadales</taxon>
        <taxon>Idiomarinaceae</taxon>
        <taxon>Aliidiomarina</taxon>
    </lineage>
</organism>
<evidence type="ECO:0000256" key="10">
    <source>
        <dbReference type="ARBA" id="ARBA00023268"/>
    </source>
</evidence>
<evidence type="ECO:0000256" key="1">
    <source>
        <dbReference type="ARBA" id="ARBA00000527"/>
    </source>
</evidence>
<evidence type="ECO:0000256" key="6">
    <source>
        <dbReference type="ARBA" id="ARBA00022723"/>
    </source>
</evidence>
<dbReference type="NCBIfam" id="NF006938">
    <property type="entry name" value="PRK09420.1"/>
    <property type="match status" value="1"/>
</dbReference>
<evidence type="ECO:0000259" key="13">
    <source>
        <dbReference type="Pfam" id="PF02872"/>
    </source>
</evidence>
<evidence type="ECO:0000256" key="11">
    <source>
        <dbReference type="RuleBase" id="RU362119"/>
    </source>
</evidence>
<keyword evidence="8 11" id="KW-0547">Nucleotide-binding</keyword>
<evidence type="ECO:0000256" key="4">
    <source>
        <dbReference type="ARBA" id="ARBA00004196"/>
    </source>
</evidence>
<dbReference type="InterPro" id="IPR008334">
    <property type="entry name" value="5'-Nucleotdase_C"/>
</dbReference>
<dbReference type="InterPro" id="IPR041827">
    <property type="entry name" value="CpdB_N"/>
</dbReference>
<feature type="signal peptide" evidence="11">
    <location>
        <begin position="1"/>
        <end position="21"/>
    </location>
</feature>
<dbReference type="InterPro" id="IPR036907">
    <property type="entry name" value="5'-Nucleotdase_C_sf"/>
</dbReference>
<dbReference type="Pfam" id="PF00149">
    <property type="entry name" value="Metallophos"/>
    <property type="match status" value="1"/>
</dbReference>
<gene>
    <name evidence="14" type="ORF">CWE11_03305</name>
</gene>
<evidence type="ECO:0000256" key="5">
    <source>
        <dbReference type="ARBA" id="ARBA00006654"/>
    </source>
</evidence>
<dbReference type="Gene3D" id="3.90.780.10">
    <property type="entry name" value="5'-Nucleotidase, C-terminal domain"/>
    <property type="match status" value="1"/>
</dbReference>
<dbReference type="GO" id="GO:0046872">
    <property type="term" value="F:metal ion binding"/>
    <property type="evidence" value="ECO:0007669"/>
    <property type="project" value="UniProtKB-KW"/>
</dbReference>